<sequence>MTIPLESLNVLNKKNDSISIEFHKGKVKLVDKKYRLSKKIKHKKLCASVSTMRKISFAYELSTEHKNIGHFELYKPEDLNLDEEAFKKKVMEKLLEKTK</sequence>
<dbReference type="AlphaFoldDB" id="A0A6I4II67"/>
<evidence type="ECO:0000313" key="1">
    <source>
        <dbReference type="EMBL" id="MVO09390.1"/>
    </source>
</evidence>
<organism evidence="1 2">
    <name type="scientific">Flavobacterium profundi</name>
    <dbReference type="NCBI Taxonomy" id="1774945"/>
    <lineage>
        <taxon>Bacteria</taxon>
        <taxon>Pseudomonadati</taxon>
        <taxon>Bacteroidota</taxon>
        <taxon>Flavobacteriia</taxon>
        <taxon>Flavobacteriales</taxon>
        <taxon>Flavobacteriaceae</taxon>
        <taxon>Flavobacterium</taxon>
    </lineage>
</organism>
<dbReference type="OrthoDB" id="1450733at2"/>
<dbReference type="Proteomes" id="UP000431264">
    <property type="component" value="Unassembled WGS sequence"/>
</dbReference>
<reference evidence="2" key="1">
    <citation type="submission" date="2019-05" db="EMBL/GenBank/DDBJ databases">
        <title>Flavobacterium profundi sp. nov., isolated from a deep-sea seamount.</title>
        <authorList>
            <person name="Zhang D.-C."/>
        </authorList>
    </citation>
    <scope>NUCLEOTIDE SEQUENCE [LARGE SCALE GENOMIC DNA]</scope>
    <source>
        <strain evidence="2">TP390</strain>
    </source>
</reference>
<keyword evidence="2" id="KW-1185">Reference proteome</keyword>
<gene>
    <name evidence="1" type="ORF">GOQ30_09490</name>
</gene>
<comment type="caution">
    <text evidence="1">The sequence shown here is derived from an EMBL/GenBank/DDBJ whole genome shotgun (WGS) entry which is preliminary data.</text>
</comment>
<evidence type="ECO:0000313" key="2">
    <source>
        <dbReference type="Proteomes" id="UP000431264"/>
    </source>
</evidence>
<protein>
    <submittedName>
        <fullName evidence="1">Uncharacterized protein</fullName>
    </submittedName>
</protein>
<dbReference type="EMBL" id="WQLW01000006">
    <property type="protein sequence ID" value="MVO09390.1"/>
    <property type="molecule type" value="Genomic_DNA"/>
</dbReference>
<accession>A0A6I4II67</accession>
<dbReference type="RefSeq" id="WP_140997769.1">
    <property type="nucleotide sequence ID" value="NZ_VDCZ01000006.1"/>
</dbReference>
<name>A0A6I4II67_9FLAO</name>
<proteinExistence type="predicted"/>